<organism evidence="3 4">
    <name type="scientific">Ranatra chinensis</name>
    <dbReference type="NCBI Taxonomy" id="642074"/>
    <lineage>
        <taxon>Eukaryota</taxon>
        <taxon>Metazoa</taxon>
        <taxon>Ecdysozoa</taxon>
        <taxon>Arthropoda</taxon>
        <taxon>Hexapoda</taxon>
        <taxon>Insecta</taxon>
        <taxon>Pterygota</taxon>
        <taxon>Neoptera</taxon>
        <taxon>Paraneoptera</taxon>
        <taxon>Hemiptera</taxon>
        <taxon>Heteroptera</taxon>
        <taxon>Panheteroptera</taxon>
        <taxon>Nepomorpha</taxon>
        <taxon>Nepidae</taxon>
        <taxon>Ranatrinae</taxon>
        <taxon>Ranatra</taxon>
    </lineage>
</organism>
<evidence type="ECO:0000256" key="1">
    <source>
        <dbReference type="SAM" id="Phobius"/>
    </source>
</evidence>
<sequence length="193" mass="22536">MRPLGQILTLNRRFYSNHYEALGVSTKATLRDIKSAYYRLSMIYHPDRNKGCKLAAEKFCKLKEAYEVLADPATRKGYDLSLGLSRRVKSSPVPGTYNMNQYRGPNVTYDFKEWARAHYSESFTRRAEAKEQYRRREESARNARQVGKKENVVLTVAILFMIFFMLSFVGRDDLDDVHRLKGRGLEVKSYRKD</sequence>
<feature type="domain" description="J" evidence="2">
    <location>
        <begin position="17"/>
        <end position="82"/>
    </location>
</feature>
<reference evidence="3 4" key="1">
    <citation type="submission" date="2024-07" db="EMBL/GenBank/DDBJ databases">
        <title>Chromosome-level genome assembly of the water stick insect Ranatra chinensis (Heteroptera: Nepidae).</title>
        <authorList>
            <person name="Liu X."/>
        </authorList>
    </citation>
    <scope>NUCLEOTIDE SEQUENCE [LARGE SCALE GENOMIC DNA]</scope>
    <source>
        <strain evidence="3">Cailab_2021Rc</strain>
        <tissue evidence="3">Muscle</tissue>
    </source>
</reference>
<dbReference type="InterPro" id="IPR036869">
    <property type="entry name" value="J_dom_sf"/>
</dbReference>
<dbReference type="PROSITE" id="PS50076">
    <property type="entry name" value="DNAJ_2"/>
    <property type="match status" value="1"/>
</dbReference>
<evidence type="ECO:0000259" key="2">
    <source>
        <dbReference type="PROSITE" id="PS50076"/>
    </source>
</evidence>
<dbReference type="EMBL" id="JBFDAA010000008">
    <property type="protein sequence ID" value="KAL1130029.1"/>
    <property type="molecule type" value="Genomic_DNA"/>
</dbReference>
<protein>
    <recommendedName>
        <fullName evidence="2">J domain-containing protein</fullName>
    </recommendedName>
</protein>
<dbReference type="Gene3D" id="1.10.287.110">
    <property type="entry name" value="DnaJ domain"/>
    <property type="match status" value="1"/>
</dbReference>
<keyword evidence="1" id="KW-1133">Transmembrane helix</keyword>
<evidence type="ECO:0000313" key="4">
    <source>
        <dbReference type="Proteomes" id="UP001558652"/>
    </source>
</evidence>
<dbReference type="PANTHER" id="PTHR44873">
    <property type="entry name" value="DNAJ HOMOLOG SUBFAMILY C MEMBER 30, MITOCHONDRIAL"/>
    <property type="match status" value="1"/>
</dbReference>
<dbReference type="CDD" id="cd06257">
    <property type="entry name" value="DnaJ"/>
    <property type="match status" value="1"/>
</dbReference>
<dbReference type="PRINTS" id="PR00625">
    <property type="entry name" value="JDOMAIN"/>
</dbReference>
<dbReference type="InterPro" id="IPR001623">
    <property type="entry name" value="DnaJ_domain"/>
</dbReference>
<evidence type="ECO:0000313" key="3">
    <source>
        <dbReference type="EMBL" id="KAL1130029.1"/>
    </source>
</evidence>
<keyword evidence="4" id="KW-1185">Reference proteome</keyword>
<dbReference type="Pfam" id="PF00226">
    <property type="entry name" value="DnaJ"/>
    <property type="match status" value="1"/>
</dbReference>
<dbReference type="InterPro" id="IPR018253">
    <property type="entry name" value="DnaJ_domain_CS"/>
</dbReference>
<proteinExistence type="predicted"/>
<dbReference type="PANTHER" id="PTHR44873:SF1">
    <property type="entry name" value="DNAJ HOMOLOG SUBFAMILY C MEMBER 30, MITOCHONDRIAL"/>
    <property type="match status" value="1"/>
</dbReference>
<dbReference type="SUPFAM" id="SSF46565">
    <property type="entry name" value="Chaperone J-domain"/>
    <property type="match status" value="1"/>
</dbReference>
<accession>A0ABD0YFZ1</accession>
<name>A0ABD0YFZ1_9HEMI</name>
<feature type="transmembrane region" description="Helical" evidence="1">
    <location>
        <begin position="151"/>
        <end position="170"/>
    </location>
</feature>
<dbReference type="InterPro" id="IPR053025">
    <property type="entry name" value="Mito_ATP_Synthase-Asso"/>
</dbReference>
<keyword evidence="1" id="KW-0812">Transmembrane</keyword>
<dbReference type="SMART" id="SM00271">
    <property type="entry name" value="DnaJ"/>
    <property type="match status" value="1"/>
</dbReference>
<dbReference type="Proteomes" id="UP001558652">
    <property type="component" value="Unassembled WGS sequence"/>
</dbReference>
<dbReference type="PROSITE" id="PS00636">
    <property type="entry name" value="DNAJ_1"/>
    <property type="match status" value="1"/>
</dbReference>
<comment type="caution">
    <text evidence="3">The sequence shown here is derived from an EMBL/GenBank/DDBJ whole genome shotgun (WGS) entry which is preliminary data.</text>
</comment>
<keyword evidence="1" id="KW-0472">Membrane</keyword>
<gene>
    <name evidence="3" type="ORF">AAG570_012972</name>
</gene>
<dbReference type="AlphaFoldDB" id="A0ABD0YFZ1"/>